<evidence type="ECO:0000259" key="12">
    <source>
        <dbReference type="PROSITE" id="PS50262"/>
    </source>
</evidence>
<feature type="transmembrane region" description="Helical" evidence="11">
    <location>
        <begin position="55"/>
        <end position="75"/>
    </location>
</feature>
<evidence type="ECO:0000256" key="4">
    <source>
        <dbReference type="ARBA" id="ARBA00022989"/>
    </source>
</evidence>
<dbReference type="InterPro" id="IPR000276">
    <property type="entry name" value="GPCR_Rhodpsn"/>
</dbReference>
<feature type="region of interest" description="Disordered" evidence="10">
    <location>
        <begin position="469"/>
        <end position="491"/>
    </location>
</feature>
<dbReference type="OMA" id="FSAYIMV"/>
<dbReference type="GeneID" id="106065626"/>
<dbReference type="GO" id="GO:0005886">
    <property type="term" value="C:plasma membrane"/>
    <property type="evidence" value="ECO:0007669"/>
    <property type="project" value="UniProtKB-SubCell"/>
</dbReference>
<keyword evidence="8 9" id="KW-0807">Transducer</keyword>
<evidence type="ECO:0000256" key="10">
    <source>
        <dbReference type="SAM" id="MobiDB-lite"/>
    </source>
</evidence>
<protein>
    <submittedName>
        <fullName evidence="14">Muscarinic acetylcholine receptor M5-like</fullName>
    </submittedName>
</protein>
<evidence type="ECO:0000256" key="11">
    <source>
        <dbReference type="SAM" id="Phobius"/>
    </source>
</evidence>
<accession>A0A9W2YQ76</accession>
<keyword evidence="5 9" id="KW-0297">G-protein coupled receptor</keyword>
<feature type="region of interest" description="Disordered" evidence="10">
    <location>
        <begin position="354"/>
        <end position="418"/>
    </location>
</feature>
<evidence type="ECO:0000256" key="3">
    <source>
        <dbReference type="ARBA" id="ARBA00022692"/>
    </source>
</evidence>
<feature type="transmembrane region" description="Helical" evidence="11">
    <location>
        <begin position="95"/>
        <end position="115"/>
    </location>
</feature>
<evidence type="ECO:0000256" key="9">
    <source>
        <dbReference type="RuleBase" id="RU000688"/>
    </source>
</evidence>
<dbReference type="PRINTS" id="PR00237">
    <property type="entry name" value="GPCRRHODOPSN"/>
</dbReference>
<dbReference type="GO" id="GO:0007218">
    <property type="term" value="P:neuropeptide signaling pathway"/>
    <property type="evidence" value="ECO:0007669"/>
    <property type="project" value="TreeGrafter"/>
</dbReference>
<evidence type="ECO:0000313" key="13">
    <source>
        <dbReference type="Proteomes" id="UP001165740"/>
    </source>
</evidence>
<dbReference type="RefSeq" id="XP_055864865.1">
    <property type="nucleotide sequence ID" value="XM_056008890.1"/>
</dbReference>
<evidence type="ECO:0000313" key="14">
    <source>
        <dbReference type="RefSeq" id="XP_055864865.1"/>
    </source>
</evidence>
<feature type="compositionally biased region" description="Basic and acidic residues" evidence="10">
    <location>
        <begin position="376"/>
        <end position="387"/>
    </location>
</feature>
<evidence type="ECO:0000256" key="2">
    <source>
        <dbReference type="ARBA" id="ARBA00022475"/>
    </source>
</evidence>
<feature type="region of interest" description="Disordered" evidence="10">
    <location>
        <begin position="321"/>
        <end position="342"/>
    </location>
</feature>
<dbReference type="GO" id="GO:0008528">
    <property type="term" value="F:G protein-coupled peptide receptor activity"/>
    <property type="evidence" value="ECO:0007669"/>
    <property type="project" value="TreeGrafter"/>
</dbReference>
<feature type="transmembrane region" description="Helical" evidence="11">
    <location>
        <begin position="507"/>
        <end position="527"/>
    </location>
</feature>
<comment type="subcellular location">
    <subcellularLocation>
        <location evidence="1">Cell membrane</location>
        <topology evidence="1">Multi-pass membrane protein</topology>
    </subcellularLocation>
</comment>
<keyword evidence="3 9" id="KW-0812">Transmembrane</keyword>
<reference evidence="14" key="1">
    <citation type="submission" date="2025-08" db="UniProtKB">
        <authorList>
            <consortium name="RefSeq"/>
        </authorList>
    </citation>
    <scope>IDENTIFICATION</scope>
</reference>
<dbReference type="PANTHER" id="PTHR24230:SF158">
    <property type="entry name" value="G-PROTEIN COUPLED RECEPTORS FAMILY 1 PROFILE DOMAIN-CONTAINING PROTEIN"/>
    <property type="match status" value="1"/>
</dbReference>
<dbReference type="AlphaFoldDB" id="A0A9W2YQ76"/>
<dbReference type="Proteomes" id="UP001165740">
    <property type="component" value="Chromosome 13"/>
</dbReference>
<comment type="similarity">
    <text evidence="9">Belongs to the G-protein coupled receptor 1 family.</text>
</comment>
<evidence type="ECO:0000256" key="8">
    <source>
        <dbReference type="ARBA" id="ARBA00023224"/>
    </source>
</evidence>
<feature type="transmembrane region" description="Helical" evidence="11">
    <location>
        <begin position="533"/>
        <end position="557"/>
    </location>
</feature>
<organism evidence="13 14">
    <name type="scientific">Biomphalaria glabrata</name>
    <name type="common">Bloodfluke planorb</name>
    <name type="synonym">Freshwater snail</name>
    <dbReference type="NCBI Taxonomy" id="6526"/>
    <lineage>
        <taxon>Eukaryota</taxon>
        <taxon>Metazoa</taxon>
        <taxon>Spiralia</taxon>
        <taxon>Lophotrochozoa</taxon>
        <taxon>Mollusca</taxon>
        <taxon>Gastropoda</taxon>
        <taxon>Heterobranchia</taxon>
        <taxon>Euthyneura</taxon>
        <taxon>Panpulmonata</taxon>
        <taxon>Hygrophila</taxon>
        <taxon>Lymnaeoidea</taxon>
        <taxon>Planorbidae</taxon>
        <taxon>Biomphalaria</taxon>
    </lineage>
</organism>
<dbReference type="CDD" id="cd00637">
    <property type="entry name" value="7tm_classA_rhodopsin-like"/>
    <property type="match status" value="1"/>
</dbReference>
<keyword evidence="7 9" id="KW-0675">Receptor</keyword>
<evidence type="ECO:0000256" key="6">
    <source>
        <dbReference type="ARBA" id="ARBA00023136"/>
    </source>
</evidence>
<keyword evidence="13" id="KW-1185">Reference proteome</keyword>
<keyword evidence="2" id="KW-1003">Cell membrane</keyword>
<evidence type="ECO:0000256" key="7">
    <source>
        <dbReference type="ARBA" id="ARBA00023170"/>
    </source>
</evidence>
<dbReference type="PANTHER" id="PTHR24230">
    <property type="entry name" value="G-PROTEIN COUPLED RECEPTOR"/>
    <property type="match status" value="1"/>
</dbReference>
<dbReference type="Pfam" id="PF00001">
    <property type="entry name" value="7tm_1"/>
    <property type="match status" value="1"/>
</dbReference>
<keyword evidence="4 11" id="KW-1133">Transmembrane helix</keyword>
<evidence type="ECO:0000256" key="1">
    <source>
        <dbReference type="ARBA" id="ARBA00004651"/>
    </source>
</evidence>
<feature type="transmembrane region" description="Helical" evidence="11">
    <location>
        <begin position="136"/>
        <end position="156"/>
    </location>
</feature>
<gene>
    <name evidence="14" type="primary">LOC106065626</name>
</gene>
<dbReference type="PROSITE" id="PS00237">
    <property type="entry name" value="G_PROTEIN_RECEP_F1_1"/>
    <property type="match status" value="1"/>
</dbReference>
<dbReference type="OrthoDB" id="5969463at2759"/>
<dbReference type="SMART" id="SM01381">
    <property type="entry name" value="7TM_GPCR_Srsx"/>
    <property type="match status" value="1"/>
</dbReference>
<dbReference type="InterPro" id="IPR017452">
    <property type="entry name" value="GPCR_Rhodpsn_7TM"/>
</dbReference>
<feature type="compositionally biased region" description="Polar residues" evidence="10">
    <location>
        <begin position="362"/>
        <end position="372"/>
    </location>
</feature>
<dbReference type="SUPFAM" id="SSF81321">
    <property type="entry name" value="Family A G protein-coupled receptor-like"/>
    <property type="match status" value="1"/>
</dbReference>
<proteinExistence type="inferred from homology"/>
<feature type="transmembrane region" description="Helical" evidence="11">
    <location>
        <begin position="20"/>
        <end position="46"/>
    </location>
</feature>
<evidence type="ECO:0000256" key="5">
    <source>
        <dbReference type="ARBA" id="ARBA00023040"/>
    </source>
</evidence>
<name>A0A9W2YQ76_BIOGL</name>
<keyword evidence="6 11" id="KW-0472">Membrane</keyword>
<feature type="transmembrane region" description="Helical" evidence="11">
    <location>
        <begin position="217"/>
        <end position="239"/>
    </location>
</feature>
<feature type="compositionally biased region" description="Polar residues" evidence="10">
    <location>
        <begin position="331"/>
        <end position="342"/>
    </location>
</feature>
<dbReference type="PROSITE" id="PS50262">
    <property type="entry name" value="G_PROTEIN_RECEP_F1_2"/>
    <property type="match status" value="1"/>
</dbReference>
<feature type="compositionally biased region" description="Basic and acidic residues" evidence="10">
    <location>
        <begin position="396"/>
        <end position="414"/>
    </location>
</feature>
<sequence>MNNTTSLSALKNVHPTLEVNVVVVVMLSIFSVVGVIGNALAFYIFFRRRSTSTSVIFILALAGTDFITCLITIPYTVVFELLTYKLVYDLACKSYMFLITSTVPFSAYIMVAIALDRYFCICHPFLHAFTIPRAKALIFCMGIPAITFGIITGMSYGTYFYDEIEYVDINVTDVTKLPAELEELNLTENKLIYYDTCVHTKVYFSDSFLNFYKKVHALNFLVAYVIVAILYIMIYKSIFTRRANKARRKKNNLYPVSGTKLKTQPAEETQMTVIQNADNDSPKMINNQARKDAKCARKITLTARNDPTAFVKAGSRVVTIPEVQEDERTNLLPSSDEVGQTDTTNVTKISAAEEDVRAGHNLQENINTNISPNKRALSEDPTNRNDKSQNGYVKGTAERSNLESDSEGTKKNDEDTNNVNVYNGTAPEEKPLLPQPVPTPVQPSLVPPNTLSLKPNAISHQCTETKLAASKKHATGKHVTTDGQTNSIKRKRPSTVRDRNLMANIKTAFMLFIVTLVFIVAFLPALLMANELIPLNLIVFYSYFIYNVANPFIYAFMNQTFREDLTKIVSVCKK</sequence>
<dbReference type="Gene3D" id="1.20.1070.10">
    <property type="entry name" value="Rhodopsin 7-helix transmembrane proteins"/>
    <property type="match status" value="2"/>
</dbReference>
<feature type="domain" description="G-protein coupled receptors family 1 profile" evidence="12">
    <location>
        <begin position="37"/>
        <end position="250"/>
    </location>
</feature>